<dbReference type="RefSeq" id="WP_106391592.1">
    <property type="nucleotide sequence ID" value="NZ_PVNK01000114.1"/>
</dbReference>
<evidence type="ECO:0000256" key="1">
    <source>
        <dbReference type="ARBA" id="ARBA00023122"/>
    </source>
</evidence>
<dbReference type="PANTHER" id="PTHR43080">
    <property type="entry name" value="CBS DOMAIN-CONTAINING PROTEIN CBSX3, MITOCHONDRIAL"/>
    <property type="match status" value="1"/>
</dbReference>
<dbReference type="EMBL" id="PVNK01000114">
    <property type="protein sequence ID" value="PRQ02520.1"/>
    <property type="molecule type" value="Genomic_DNA"/>
</dbReference>
<dbReference type="PANTHER" id="PTHR43080:SF29">
    <property type="entry name" value="OS02G0818000 PROTEIN"/>
    <property type="match status" value="1"/>
</dbReference>
<protein>
    <submittedName>
        <fullName evidence="4">Inosine 5'-monophosphate dehydrogenase</fullName>
    </submittedName>
</protein>
<organism evidence="4 5">
    <name type="scientific">Enhygromyxa salina</name>
    <dbReference type="NCBI Taxonomy" id="215803"/>
    <lineage>
        <taxon>Bacteria</taxon>
        <taxon>Pseudomonadati</taxon>
        <taxon>Myxococcota</taxon>
        <taxon>Polyangia</taxon>
        <taxon>Nannocystales</taxon>
        <taxon>Nannocystaceae</taxon>
        <taxon>Enhygromyxa</taxon>
    </lineage>
</organism>
<keyword evidence="1 2" id="KW-0129">CBS domain</keyword>
<accession>A0A2S9YBP0</accession>
<gene>
    <name evidence="4" type="ORF">ENSA5_21650</name>
</gene>
<reference evidence="4 5" key="1">
    <citation type="submission" date="2018-03" db="EMBL/GenBank/DDBJ databases">
        <title>Draft Genome Sequences of the Obligatory Marine Myxobacteria Enhygromyxa salina SWB005.</title>
        <authorList>
            <person name="Poehlein A."/>
            <person name="Moghaddam J.A."/>
            <person name="Harms H."/>
            <person name="Alanjari M."/>
            <person name="Koenig G.M."/>
            <person name="Daniel R."/>
            <person name="Schaeberle T.F."/>
        </authorList>
    </citation>
    <scope>NUCLEOTIDE SEQUENCE [LARGE SCALE GENOMIC DNA]</scope>
    <source>
        <strain evidence="4 5">SWB005</strain>
    </source>
</reference>
<dbReference type="AlphaFoldDB" id="A0A2S9YBP0"/>
<dbReference type="Gene3D" id="3.10.580.10">
    <property type="entry name" value="CBS-domain"/>
    <property type="match status" value="1"/>
</dbReference>
<dbReference type="Pfam" id="PF00571">
    <property type="entry name" value="CBS"/>
    <property type="match status" value="2"/>
</dbReference>
<dbReference type="SMART" id="SM00116">
    <property type="entry name" value="CBS"/>
    <property type="match status" value="2"/>
</dbReference>
<dbReference type="PROSITE" id="PS51371">
    <property type="entry name" value="CBS"/>
    <property type="match status" value="2"/>
</dbReference>
<dbReference type="InterPro" id="IPR000644">
    <property type="entry name" value="CBS_dom"/>
</dbReference>
<dbReference type="InterPro" id="IPR051257">
    <property type="entry name" value="Diverse_CBS-Domain"/>
</dbReference>
<dbReference type="Proteomes" id="UP000237968">
    <property type="component" value="Unassembled WGS sequence"/>
</dbReference>
<feature type="domain" description="CBS" evidence="3">
    <location>
        <begin position="101"/>
        <end position="160"/>
    </location>
</feature>
<proteinExistence type="predicted"/>
<feature type="domain" description="CBS" evidence="3">
    <location>
        <begin position="13"/>
        <end position="70"/>
    </location>
</feature>
<evidence type="ECO:0000259" key="3">
    <source>
        <dbReference type="PROSITE" id="PS51371"/>
    </source>
</evidence>
<dbReference type="CDD" id="cd04586">
    <property type="entry name" value="CBS_pair_BON_assoc"/>
    <property type="match status" value="1"/>
</dbReference>
<evidence type="ECO:0000313" key="4">
    <source>
        <dbReference type="EMBL" id="PRQ02520.1"/>
    </source>
</evidence>
<dbReference type="InterPro" id="IPR046342">
    <property type="entry name" value="CBS_dom_sf"/>
</dbReference>
<comment type="caution">
    <text evidence="4">The sequence shown here is derived from an EMBL/GenBank/DDBJ whole genome shotgun (WGS) entry which is preliminary data.</text>
</comment>
<evidence type="ECO:0000313" key="5">
    <source>
        <dbReference type="Proteomes" id="UP000237968"/>
    </source>
</evidence>
<dbReference type="SUPFAM" id="SSF54631">
    <property type="entry name" value="CBS-domain pair"/>
    <property type="match status" value="1"/>
</dbReference>
<keyword evidence="5" id="KW-1185">Reference proteome</keyword>
<dbReference type="OrthoDB" id="9811720at2"/>
<name>A0A2S9YBP0_9BACT</name>
<sequence length="160" mass="16911">MSIPVFPLVSEVMTNKVFAVGPDTSLETAARLLAQKRVSGAPVVDDGGEVIGVVSASDIVDPDRERGGELGNAHYYSLESGYADEFGDPSVRREGTVREVMTPTVLSIGPSDSIVEAGRMMVSKGVHRLLVVDEQLMLAGIISVTDIVRGFVQAPGLEPS</sequence>
<evidence type="ECO:0000256" key="2">
    <source>
        <dbReference type="PROSITE-ProRule" id="PRU00703"/>
    </source>
</evidence>